<protein>
    <submittedName>
        <fullName evidence="2">PEP-CTERM sorting domain-containing protein</fullName>
    </submittedName>
</protein>
<dbReference type="NCBIfam" id="TIGR02595">
    <property type="entry name" value="PEP_CTERM"/>
    <property type="match status" value="1"/>
</dbReference>
<dbReference type="EMBL" id="QZJZ01000084">
    <property type="protein sequence ID" value="RJP57215.1"/>
    <property type="molecule type" value="Genomic_DNA"/>
</dbReference>
<feature type="domain" description="Ice-binding protein C-terminal" evidence="1">
    <location>
        <begin position="95"/>
        <end position="117"/>
    </location>
</feature>
<accession>A0A3A4QTA0</accession>
<comment type="caution">
    <text evidence="2">The sequence shown here is derived from an EMBL/GenBank/DDBJ whole genome shotgun (WGS) entry which is preliminary data.</text>
</comment>
<dbReference type="Pfam" id="PF07589">
    <property type="entry name" value="PEP-CTERM"/>
    <property type="match status" value="1"/>
</dbReference>
<sequence>RDLGAIEEGWDFNFAMDTLTLGGVNIGRLQLVDTYDNQLDWVGTEALYVDTLVLGAGSYLDLNGINLYYRTLVDNGATIDYNSGGLFQWTEHVVVPEPTTIILMGVGIAGLVRRKFRK</sequence>
<dbReference type="Proteomes" id="UP000266426">
    <property type="component" value="Unassembled WGS sequence"/>
</dbReference>
<reference evidence="2 3" key="1">
    <citation type="journal article" date="2017" name="ISME J.">
        <title>Energy and carbon metabolisms in a deep terrestrial subsurface fluid microbial community.</title>
        <authorList>
            <person name="Momper L."/>
            <person name="Jungbluth S.P."/>
            <person name="Lee M.D."/>
            <person name="Amend J.P."/>
        </authorList>
    </citation>
    <scope>NUCLEOTIDE SEQUENCE [LARGE SCALE GENOMIC DNA]</scope>
    <source>
        <strain evidence="2">SURF_26</strain>
    </source>
</reference>
<evidence type="ECO:0000313" key="2">
    <source>
        <dbReference type="EMBL" id="RJP57215.1"/>
    </source>
</evidence>
<proteinExistence type="predicted"/>
<dbReference type="InterPro" id="IPR013424">
    <property type="entry name" value="Ice-binding_C"/>
</dbReference>
<organism evidence="2 3">
    <name type="scientific">Candidatus Auribacter fodinae</name>
    <dbReference type="NCBI Taxonomy" id="2093366"/>
    <lineage>
        <taxon>Bacteria</taxon>
        <taxon>Pseudomonadati</taxon>
        <taxon>Candidatus Auribacterota</taxon>
        <taxon>Candidatus Auribacteria</taxon>
        <taxon>Candidatus Auribacterales</taxon>
        <taxon>Candidatus Auribacteraceae</taxon>
        <taxon>Candidatus Auribacter</taxon>
    </lineage>
</organism>
<feature type="non-terminal residue" evidence="2">
    <location>
        <position position="1"/>
    </location>
</feature>
<gene>
    <name evidence="2" type="ORF">C4541_10600</name>
</gene>
<dbReference type="AlphaFoldDB" id="A0A3A4QTA0"/>
<evidence type="ECO:0000259" key="1">
    <source>
        <dbReference type="Pfam" id="PF07589"/>
    </source>
</evidence>
<name>A0A3A4QTA0_9BACT</name>
<evidence type="ECO:0000313" key="3">
    <source>
        <dbReference type="Proteomes" id="UP000266426"/>
    </source>
</evidence>